<dbReference type="GO" id="GO:0005524">
    <property type="term" value="F:ATP binding"/>
    <property type="evidence" value="ECO:0007669"/>
    <property type="project" value="UniProtKB-KW"/>
</dbReference>
<dbReference type="Gene3D" id="3.40.50.300">
    <property type="entry name" value="P-loop containing nucleotide triphosphate hydrolases"/>
    <property type="match status" value="1"/>
</dbReference>
<dbReference type="PANTHER" id="PTHR42711">
    <property type="entry name" value="ABC TRANSPORTER ATP-BINDING PROTEIN"/>
    <property type="match status" value="1"/>
</dbReference>
<dbReference type="GO" id="GO:0016887">
    <property type="term" value="F:ATP hydrolysis activity"/>
    <property type="evidence" value="ECO:0007669"/>
    <property type="project" value="InterPro"/>
</dbReference>
<organism evidence="6">
    <name type="scientific">freshwater metagenome</name>
    <dbReference type="NCBI Taxonomy" id="449393"/>
    <lineage>
        <taxon>unclassified sequences</taxon>
        <taxon>metagenomes</taxon>
        <taxon>ecological metagenomes</taxon>
    </lineage>
</organism>
<evidence type="ECO:0000256" key="3">
    <source>
        <dbReference type="ARBA" id="ARBA00022748"/>
    </source>
</evidence>
<feature type="domain" description="ABC transporter" evidence="5">
    <location>
        <begin position="4"/>
        <end position="227"/>
    </location>
</feature>
<dbReference type="InterPro" id="IPR005895">
    <property type="entry name" value="ABC_transptr_haem_export_CcmA"/>
</dbReference>
<dbReference type="GO" id="GO:0022857">
    <property type="term" value="F:transmembrane transporter activity"/>
    <property type="evidence" value="ECO:0007669"/>
    <property type="project" value="InterPro"/>
</dbReference>
<dbReference type="EMBL" id="CAEZXP010000005">
    <property type="protein sequence ID" value="CAB4703199.1"/>
    <property type="molecule type" value="Genomic_DNA"/>
</dbReference>
<sequence>MSVLAFQSVTKQLGDHTVLHDVSFDVQPGEAIALLGPNGAGKSTLIELAAGLRRPESGAVTVKGRDPRHASARRHLGLMPQESDFPDLLGVEEVITFVAAHRNAKHAVEETILALGLAGVRDRVTAKLSGGQRRRLAAALAFVGAPSLSLLDEPTVGLDTDGRHRVASLVRDHCAAGGSAIVATHELAEADAVASRVIVLAESRVIYDGDIQELRTRAGATRIAYVNTESRERTALTTDDPVAALSALIAAGETLDDLEVRPVRLEDVVEALVQ</sequence>
<accession>A0A6J6PWU2</accession>
<evidence type="ECO:0000256" key="2">
    <source>
        <dbReference type="ARBA" id="ARBA00022741"/>
    </source>
</evidence>
<dbReference type="SUPFAM" id="SSF52540">
    <property type="entry name" value="P-loop containing nucleoside triphosphate hydrolases"/>
    <property type="match status" value="1"/>
</dbReference>
<dbReference type="InterPro" id="IPR050763">
    <property type="entry name" value="ABC_transporter_ATP-binding"/>
</dbReference>
<dbReference type="InterPro" id="IPR027417">
    <property type="entry name" value="P-loop_NTPase"/>
</dbReference>
<dbReference type="PANTHER" id="PTHR42711:SF17">
    <property type="entry name" value="ABC TRANSPORTER ATP-BINDING PROTEIN"/>
    <property type="match status" value="1"/>
</dbReference>
<keyword evidence="2" id="KW-0547">Nucleotide-binding</keyword>
<dbReference type="NCBIfam" id="TIGR01189">
    <property type="entry name" value="ccmA"/>
    <property type="match status" value="1"/>
</dbReference>
<dbReference type="AlphaFoldDB" id="A0A6J6PWU2"/>
<evidence type="ECO:0000259" key="5">
    <source>
        <dbReference type="PROSITE" id="PS50893"/>
    </source>
</evidence>
<evidence type="ECO:0000256" key="1">
    <source>
        <dbReference type="ARBA" id="ARBA00022448"/>
    </source>
</evidence>
<dbReference type="InterPro" id="IPR003439">
    <property type="entry name" value="ABC_transporter-like_ATP-bd"/>
</dbReference>
<keyword evidence="3" id="KW-0201">Cytochrome c-type biogenesis</keyword>
<dbReference type="PROSITE" id="PS50893">
    <property type="entry name" value="ABC_TRANSPORTER_2"/>
    <property type="match status" value="1"/>
</dbReference>
<name>A0A6J6PWU2_9ZZZZ</name>
<evidence type="ECO:0000313" key="6">
    <source>
        <dbReference type="EMBL" id="CAB4703199.1"/>
    </source>
</evidence>
<dbReference type="InterPro" id="IPR003593">
    <property type="entry name" value="AAA+_ATPase"/>
</dbReference>
<protein>
    <submittedName>
        <fullName evidence="6">Unannotated protein</fullName>
    </submittedName>
</protein>
<evidence type="ECO:0000256" key="4">
    <source>
        <dbReference type="ARBA" id="ARBA00022840"/>
    </source>
</evidence>
<dbReference type="CDD" id="cd03230">
    <property type="entry name" value="ABC_DR_subfamily_A"/>
    <property type="match status" value="1"/>
</dbReference>
<keyword evidence="1" id="KW-0813">Transport</keyword>
<keyword evidence="4" id="KW-0067">ATP-binding</keyword>
<reference evidence="6" key="1">
    <citation type="submission" date="2020-05" db="EMBL/GenBank/DDBJ databases">
        <authorList>
            <person name="Chiriac C."/>
            <person name="Salcher M."/>
            <person name="Ghai R."/>
            <person name="Kavagutti S V."/>
        </authorList>
    </citation>
    <scope>NUCLEOTIDE SEQUENCE</scope>
</reference>
<gene>
    <name evidence="6" type="ORF">UFOPK2399_01491</name>
</gene>
<dbReference type="Pfam" id="PF00005">
    <property type="entry name" value="ABC_tran"/>
    <property type="match status" value="1"/>
</dbReference>
<proteinExistence type="predicted"/>
<dbReference type="SMART" id="SM00382">
    <property type="entry name" value="AAA"/>
    <property type="match status" value="1"/>
</dbReference>
<dbReference type="GO" id="GO:0017004">
    <property type="term" value="P:cytochrome complex assembly"/>
    <property type="evidence" value="ECO:0007669"/>
    <property type="project" value="UniProtKB-KW"/>
</dbReference>